<protein>
    <submittedName>
        <fullName evidence="6">TrmH family RNA methyltransferase</fullName>
    </submittedName>
</protein>
<keyword evidence="3" id="KW-0808">Transferase</keyword>
<name>A0ABV8TUH1_9ACTN</name>
<feature type="domain" description="tRNA/rRNA methyltransferase SpoU type" evidence="4">
    <location>
        <begin position="122"/>
        <end position="261"/>
    </location>
</feature>
<evidence type="ECO:0000313" key="7">
    <source>
        <dbReference type="Proteomes" id="UP001595823"/>
    </source>
</evidence>
<keyword evidence="2 6" id="KW-0489">Methyltransferase</keyword>
<dbReference type="InterPro" id="IPR029026">
    <property type="entry name" value="tRNA_m1G_MTases_N"/>
</dbReference>
<dbReference type="PANTHER" id="PTHR43191">
    <property type="entry name" value="RRNA METHYLTRANSFERASE 3"/>
    <property type="match status" value="1"/>
</dbReference>
<accession>A0ABV8TUH1</accession>
<comment type="similarity">
    <text evidence="1">Belongs to the class IV-like SAM-binding methyltransferase superfamily. RNA methyltransferase TrmH family.</text>
</comment>
<dbReference type="InterPro" id="IPR051259">
    <property type="entry name" value="rRNA_Methyltransferase"/>
</dbReference>
<dbReference type="GO" id="GO:0008168">
    <property type="term" value="F:methyltransferase activity"/>
    <property type="evidence" value="ECO:0007669"/>
    <property type="project" value="UniProtKB-KW"/>
</dbReference>
<keyword evidence="7" id="KW-1185">Reference proteome</keyword>
<proteinExistence type="inferred from homology"/>
<dbReference type="Gene3D" id="3.30.1330.30">
    <property type="match status" value="1"/>
</dbReference>
<dbReference type="Pfam" id="PF22435">
    <property type="entry name" value="MRM3-like_sub_bind"/>
    <property type="match status" value="1"/>
</dbReference>
<evidence type="ECO:0000256" key="1">
    <source>
        <dbReference type="ARBA" id="ARBA00007228"/>
    </source>
</evidence>
<dbReference type="InterPro" id="IPR001537">
    <property type="entry name" value="SpoU_MeTrfase"/>
</dbReference>
<gene>
    <name evidence="6" type="ORF">ACFPET_03470</name>
</gene>
<organism evidence="6 7">
    <name type="scientific">Salininema proteolyticum</name>
    <dbReference type="NCBI Taxonomy" id="1607685"/>
    <lineage>
        <taxon>Bacteria</taxon>
        <taxon>Bacillati</taxon>
        <taxon>Actinomycetota</taxon>
        <taxon>Actinomycetes</taxon>
        <taxon>Glycomycetales</taxon>
        <taxon>Glycomycetaceae</taxon>
        <taxon>Salininema</taxon>
    </lineage>
</organism>
<evidence type="ECO:0000313" key="6">
    <source>
        <dbReference type="EMBL" id="MFC4334252.1"/>
    </source>
</evidence>
<dbReference type="GO" id="GO:0032259">
    <property type="term" value="P:methylation"/>
    <property type="evidence" value="ECO:0007669"/>
    <property type="project" value="UniProtKB-KW"/>
</dbReference>
<evidence type="ECO:0000259" key="4">
    <source>
        <dbReference type="Pfam" id="PF00588"/>
    </source>
</evidence>
<reference evidence="7" key="1">
    <citation type="journal article" date="2019" name="Int. J. Syst. Evol. Microbiol.">
        <title>The Global Catalogue of Microorganisms (GCM) 10K type strain sequencing project: providing services to taxonomists for standard genome sequencing and annotation.</title>
        <authorList>
            <consortium name="The Broad Institute Genomics Platform"/>
            <consortium name="The Broad Institute Genome Sequencing Center for Infectious Disease"/>
            <person name="Wu L."/>
            <person name="Ma J."/>
        </authorList>
    </citation>
    <scope>NUCLEOTIDE SEQUENCE [LARGE SCALE GENOMIC DNA]</scope>
    <source>
        <strain evidence="7">IBRC-M 10908</strain>
    </source>
</reference>
<sequence>MSVRPKLISSAQNPEVKKIAGLKKRRERRKSGLTVVEAGAELRPALAAGARLRTLYYAPDLVDDADREEFLSHAEERSLPVVEVGPEAFAKMAYRESPDGWLATADLPDGDLADIAPGPEPLVLLAEGVEKPGNLGAILRTADGMGADAVIAVDSVVDWGNPNVVRASKGMVFSVPLASAALEETLAWLAERDVRILAATPEGAVDYTAADYSGGVAIAVGAEHSGLTGELAGAASQRIVIPMLGNADSLNVSTSLAIIAYHALWKRQSARA</sequence>
<dbReference type="RefSeq" id="WP_380617986.1">
    <property type="nucleotide sequence ID" value="NZ_JBHSDK010000003.1"/>
</dbReference>
<dbReference type="SUPFAM" id="SSF75217">
    <property type="entry name" value="alpha/beta knot"/>
    <property type="match status" value="1"/>
</dbReference>
<dbReference type="EMBL" id="JBHSDK010000003">
    <property type="protein sequence ID" value="MFC4334252.1"/>
    <property type="molecule type" value="Genomic_DNA"/>
</dbReference>
<dbReference type="Proteomes" id="UP001595823">
    <property type="component" value="Unassembled WGS sequence"/>
</dbReference>
<evidence type="ECO:0000256" key="3">
    <source>
        <dbReference type="ARBA" id="ARBA00022679"/>
    </source>
</evidence>
<comment type="caution">
    <text evidence="6">The sequence shown here is derived from an EMBL/GenBank/DDBJ whole genome shotgun (WGS) entry which is preliminary data.</text>
</comment>
<dbReference type="InterPro" id="IPR053888">
    <property type="entry name" value="MRM3-like_sub_bind"/>
</dbReference>
<feature type="domain" description="MRM3-like substrate binding" evidence="5">
    <location>
        <begin position="13"/>
        <end position="103"/>
    </location>
</feature>
<dbReference type="PANTHER" id="PTHR43191:SF2">
    <property type="entry name" value="RRNA METHYLTRANSFERASE 3, MITOCHONDRIAL"/>
    <property type="match status" value="1"/>
</dbReference>
<evidence type="ECO:0000259" key="5">
    <source>
        <dbReference type="Pfam" id="PF22435"/>
    </source>
</evidence>
<dbReference type="SUPFAM" id="SSF55315">
    <property type="entry name" value="L30e-like"/>
    <property type="match status" value="1"/>
</dbReference>
<dbReference type="InterPro" id="IPR029064">
    <property type="entry name" value="Ribosomal_eL30-like_sf"/>
</dbReference>
<dbReference type="Pfam" id="PF00588">
    <property type="entry name" value="SpoU_methylase"/>
    <property type="match status" value="1"/>
</dbReference>
<dbReference type="InterPro" id="IPR029028">
    <property type="entry name" value="Alpha/beta_knot_MTases"/>
</dbReference>
<dbReference type="Gene3D" id="3.40.1280.10">
    <property type="match status" value="1"/>
</dbReference>
<evidence type="ECO:0000256" key="2">
    <source>
        <dbReference type="ARBA" id="ARBA00022603"/>
    </source>
</evidence>